<dbReference type="Pfam" id="PF17921">
    <property type="entry name" value="Integrase_H2C2"/>
    <property type="match status" value="1"/>
</dbReference>
<evidence type="ECO:0000313" key="3">
    <source>
        <dbReference type="Proteomes" id="UP000092462"/>
    </source>
</evidence>
<organism evidence="2 3">
    <name type="scientific">Phlebotomus papatasi</name>
    <name type="common">Sandfly</name>
    <dbReference type="NCBI Taxonomy" id="29031"/>
    <lineage>
        <taxon>Eukaryota</taxon>
        <taxon>Metazoa</taxon>
        <taxon>Ecdysozoa</taxon>
        <taxon>Arthropoda</taxon>
        <taxon>Hexapoda</taxon>
        <taxon>Insecta</taxon>
        <taxon>Pterygota</taxon>
        <taxon>Neoptera</taxon>
        <taxon>Endopterygota</taxon>
        <taxon>Diptera</taxon>
        <taxon>Nematocera</taxon>
        <taxon>Psychodoidea</taxon>
        <taxon>Psychodidae</taxon>
        <taxon>Phlebotomus</taxon>
        <taxon>Phlebotomus</taxon>
    </lineage>
</organism>
<dbReference type="EnsemblMetazoa" id="PPAI001756-RA">
    <property type="protein sequence ID" value="PPAI001756-PA"/>
    <property type="gene ID" value="PPAI001756"/>
</dbReference>
<dbReference type="Proteomes" id="UP000092462">
    <property type="component" value="Unassembled WGS sequence"/>
</dbReference>
<proteinExistence type="predicted"/>
<evidence type="ECO:0000313" key="2">
    <source>
        <dbReference type="EnsemblMetazoa" id="PPAI001756-PA"/>
    </source>
</evidence>
<accession>A0A1B0D333</accession>
<dbReference type="GO" id="GO:0003676">
    <property type="term" value="F:nucleic acid binding"/>
    <property type="evidence" value="ECO:0007669"/>
    <property type="project" value="InterPro"/>
</dbReference>
<dbReference type="InterPro" id="IPR036397">
    <property type="entry name" value="RNaseH_sf"/>
</dbReference>
<name>A0A1B0D333_PHLPP</name>
<dbReference type="InterPro" id="IPR012337">
    <property type="entry name" value="RNaseH-like_sf"/>
</dbReference>
<dbReference type="AlphaFoldDB" id="A0A1B0D333"/>
<dbReference type="EMBL" id="AJVK01023225">
    <property type="status" value="NOT_ANNOTATED_CDS"/>
    <property type="molecule type" value="Genomic_DNA"/>
</dbReference>
<feature type="domain" description="Integrase zinc-binding" evidence="1">
    <location>
        <begin position="166"/>
        <end position="218"/>
    </location>
</feature>
<dbReference type="SUPFAM" id="SSF53098">
    <property type="entry name" value="Ribonuclease H-like"/>
    <property type="match status" value="1"/>
</dbReference>
<sequence>MLTSRAAAWTRLMQIESKMDRNPEFGQEYVKKMQYYIEQNYIVPLDEKDLNTVEGETWYLPHFAVFNPNKLGKIRIVLDASDWKGGEIYLLRLAQRESFNFTNDLVKSTSSTNFLSLDVEKGDVLYKFNSATDQDGLVRTNGRLQRIPRVSPEFKNPIILHAENRIVQLLLSSYHERLGHWGPDYTLAELRTRFEIIKGRTILKSLQRGCKKCQIARAKPSIPIMGQLPPERLDSHVIPFTYTGCDMFGPIMTKVGRREVKRYGMIFTCLVTRTIHLELYTSMTTDSFLMALRRFFAHHTVPAKILSDCGSNFRGAKKELADETSKLNLNEIADKMAQLNVE</sequence>
<protein>
    <recommendedName>
        <fullName evidence="1">Integrase zinc-binding domain-containing protein</fullName>
    </recommendedName>
</protein>
<dbReference type="PANTHER" id="PTHR47331">
    <property type="entry name" value="PHD-TYPE DOMAIN-CONTAINING PROTEIN"/>
    <property type="match status" value="1"/>
</dbReference>
<dbReference type="Gene3D" id="3.30.420.10">
    <property type="entry name" value="Ribonuclease H-like superfamily/Ribonuclease H"/>
    <property type="match status" value="1"/>
</dbReference>
<dbReference type="VEuPathDB" id="VectorBase:PPAPM1_000154"/>
<reference evidence="2" key="1">
    <citation type="submission" date="2022-08" db="UniProtKB">
        <authorList>
            <consortium name="EnsemblMetazoa"/>
        </authorList>
    </citation>
    <scope>IDENTIFICATION</scope>
    <source>
        <strain evidence="2">Israel</strain>
    </source>
</reference>
<dbReference type="VEuPathDB" id="VectorBase:PPAI001756"/>
<keyword evidence="3" id="KW-1185">Reference proteome</keyword>
<evidence type="ECO:0000259" key="1">
    <source>
        <dbReference type="Pfam" id="PF17921"/>
    </source>
</evidence>
<dbReference type="InterPro" id="IPR041588">
    <property type="entry name" value="Integrase_H2C2"/>
</dbReference>